<evidence type="ECO:0000256" key="1">
    <source>
        <dbReference type="ARBA" id="ARBA00022729"/>
    </source>
</evidence>
<feature type="compositionally biased region" description="Low complexity" evidence="2">
    <location>
        <begin position="43"/>
        <end position="70"/>
    </location>
</feature>
<dbReference type="EMBL" id="CP099489">
    <property type="protein sequence ID" value="USQ79131.1"/>
    <property type="molecule type" value="Genomic_DNA"/>
</dbReference>
<accession>A0ABY4YRB5</accession>
<evidence type="ECO:0000256" key="2">
    <source>
        <dbReference type="SAM" id="MobiDB-lite"/>
    </source>
</evidence>
<proteinExistence type="predicted"/>
<dbReference type="InterPro" id="IPR029050">
    <property type="entry name" value="Immunoprotect_excell_Ig-like"/>
</dbReference>
<dbReference type="Pfam" id="PF16729">
    <property type="entry name" value="DUF5067"/>
    <property type="match status" value="2"/>
</dbReference>
<keyword evidence="1" id="KW-0732">Signal</keyword>
<evidence type="ECO:0000259" key="3">
    <source>
        <dbReference type="Pfam" id="PF16729"/>
    </source>
</evidence>
<feature type="domain" description="DUF5067" evidence="3">
    <location>
        <begin position="70"/>
        <end position="199"/>
    </location>
</feature>
<dbReference type="PROSITE" id="PS51257">
    <property type="entry name" value="PROKAR_LIPOPROTEIN"/>
    <property type="match status" value="1"/>
</dbReference>
<evidence type="ECO:0000313" key="5">
    <source>
        <dbReference type="Proteomes" id="UP001056455"/>
    </source>
</evidence>
<sequence>MNKVTGSFASAMCVLALTLSGCGGSSPEDETPAEANAEAVTQEPASESSSSPQASSEPSAPVAEPASDTSSSDDEAADGDSSFADGVLTTPDLKIVITEHKVIPAGEPGNEYSDKPVLAFWYETTNLTDEDVSPMDFIFYFEAYQDNNPNAENRLEVSSLPDDKFRETQMENIKKDGTVENAMAYELDDETTPVDLVASDFMTEFGKTTYNLDGSVSDAAPEDASEPTPAVEEDSESDAGGESAAGEPTFEDGVLTTSDLKIVITDHKVIPAGDQGNEYGDKPVIAFWYETTNLSDEDVSPMDFLWHIEAYQDNNPNAENTLEVAGLPDDQFLDTQTETIKKGGTVANAMAYELDDETTPVDLVASDFMTEFGKTTYDLE</sequence>
<name>A0ABY4YRB5_9MICO</name>
<dbReference type="InterPro" id="IPR031989">
    <property type="entry name" value="DUF5067"/>
</dbReference>
<feature type="domain" description="DUF5067" evidence="3">
    <location>
        <begin position="242"/>
        <end position="366"/>
    </location>
</feature>
<evidence type="ECO:0000313" key="4">
    <source>
        <dbReference type="EMBL" id="USQ79131.1"/>
    </source>
</evidence>
<feature type="compositionally biased region" description="Acidic residues" evidence="2">
    <location>
        <begin position="220"/>
        <end position="239"/>
    </location>
</feature>
<organism evidence="4 5">
    <name type="scientific">Ornithinimicrobium faecis</name>
    <dbReference type="NCBI Taxonomy" id="2934158"/>
    <lineage>
        <taxon>Bacteria</taxon>
        <taxon>Bacillati</taxon>
        <taxon>Actinomycetota</taxon>
        <taxon>Actinomycetes</taxon>
        <taxon>Micrococcales</taxon>
        <taxon>Ornithinimicrobiaceae</taxon>
        <taxon>Ornithinimicrobium</taxon>
    </lineage>
</organism>
<dbReference type="RefSeq" id="WP_252592046.1">
    <property type="nucleotide sequence ID" value="NZ_CP099489.1"/>
</dbReference>
<feature type="region of interest" description="Disordered" evidence="2">
    <location>
        <begin position="19"/>
        <end position="85"/>
    </location>
</feature>
<gene>
    <name evidence="4" type="ORF">NF556_16135</name>
</gene>
<reference evidence="4" key="1">
    <citation type="submission" date="2022-06" db="EMBL/GenBank/DDBJ databases">
        <title>Ornithinimicrobium HY1793.</title>
        <authorList>
            <person name="Huang Y."/>
        </authorList>
    </citation>
    <scope>NUCLEOTIDE SEQUENCE</scope>
    <source>
        <strain evidence="4">HY1793</strain>
    </source>
</reference>
<feature type="region of interest" description="Disordered" evidence="2">
    <location>
        <begin position="212"/>
        <end position="252"/>
    </location>
</feature>
<keyword evidence="5" id="KW-1185">Reference proteome</keyword>
<protein>
    <submittedName>
        <fullName evidence="4">DUF5067 domain-containing protein</fullName>
    </submittedName>
</protein>
<dbReference type="Gene3D" id="2.60.40.1240">
    <property type="match status" value="2"/>
</dbReference>
<dbReference type="Proteomes" id="UP001056455">
    <property type="component" value="Chromosome"/>
</dbReference>